<evidence type="ECO:0000256" key="1">
    <source>
        <dbReference type="SAM" id="Phobius"/>
    </source>
</evidence>
<feature type="transmembrane region" description="Helical" evidence="1">
    <location>
        <begin position="121"/>
        <end position="150"/>
    </location>
</feature>
<feature type="transmembrane region" description="Helical" evidence="1">
    <location>
        <begin position="405"/>
        <end position="424"/>
    </location>
</feature>
<gene>
    <name evidence="2" type="ORF">DCF25_02670</name>
</gene>
<feature type="transmembrane region" description="Helical" evidence="1">
    <location>
        <begin position="31"/>
        <end position="53"/>
    </location>
</feature>
<dbReference type="Proteomes" id="UP000249354">
    <property type="component" value="Unassembled WGS sequence"/>
</dbReference>
<keyword evidence="1" id="KW-0812">Transmembrane</keyword>
<feature type="transmembrane region" description="Helical" evidence="1">
    <location>
        <begin position="360"/>
        <end position="380"/>
    </location>
</feature>
<feature type="transmembrane region" description="Helical" evidence="1">
    <location>
        <begin position="325"/>
        <end position="345"/>
    </location>
</feature>
<accession>A0A2W4UQU7</accession>
<evidence type="ECO:0000313" key="3">
    <source>
        <dbReference type="Proteomes" id="UP000249354"/>
    </source>
</evidence>
<feature type="transmembrane region" description="Helical" evidence="1">
    <location>
        <begin position="156"/>
        <end position="181"/>
    </location>
</feature>
<feature type="transmembrane region" description="Helical" evidence="1">
    <location>
        <begin position="193"/>
        <end position="212"/>
    </location>
</feature>
<feature type="transmembrane region" description="Helical" evidence="1">
    <location>
        <begin position="73"/>
        <end position="100"/>
    </location>
</feature>
<comment type="caution">
    <text evidence="2">The sequence shown here is derived from an EMBL/GenBank/DDBJ whole genome shotgun (WGS) entry which is preliminary data.</text>
</comment>
<keyword evidence="1" id="KW-0472">Membrane</keyword>
<feature type="transmembrane region" description="Helical" evidence="1">
    <location>
        <begin position="259"/>
        <end position="279"/>
    </location>
</feature>
<organism evidence="2 3">
    <name type="scientific">Leptolyngbya foveolarum</name>
    <dbReference type="NCBI Taxonomy" id="47253"/>
    <lineage>
        <taxon>Bacteria</taxon>
        <taxon>Bacillati</taxon>
        <taxon>Cyanobacteriota</taxon>
        <taxon>Cyanophyceae</taxon>
        <taxon>Leptolyngbyales</taxon>
        <taxon>Leptolyngbyaceae</taxon>
        <taxon>Leptolyngbya group</taxon>
        <taxon>Leptolyngbya</taxon>
    </lineage>
</organism>
<feature type="transmembrane region" description="Helical" evidence="1">
    <location>
        <begin position="497"/>
        <end position="514"/>
    </location>
</feature>
<reference evidence="3" key="1">
    <citation type="submission" date="2018-04" db="EMBL/GenBank/DDBJ databases">
        <authorList>
            <person name="Cornet L."/>
        </authorList>
    </citation>
    <scope>NUCLEOTIDE SEQUENCE [LARGE SCALE GENOMIC DNA]</scope>
</reference>
<evidence type="ECO:0000313" key="2">
    <source>
        <dbReference type="EMBL" id="PZO22524.1"/>
    </source>
</evidence>
<protein>
    <submittedName>
        <fullName evidence="2">Uncharacterized protein</fullName>
    </submittedName>
</protein>
<dbReference type="AlphaFoldDB" id="A0A2W4UQU7"/>
<dbReference type="EMBL" id="QBMC01000009">
    <property type="protein sequence ID" value="PZO22524.1"/>
    <property type="molecule type" value="Genomic_DNA"/>
</dbReference>
<proteinExistence type="predicted"/>
<sequence length="525" mass="57862">MNIRSTARSFWWLLDHEFRLWWRKTTESKQFWAWIIVIGLVVGGSLTLLWLALSTLRAEMSSAALTGLPDTAIWIAIALSFTTFLFAFNQSVSESVIVLFERGDLDLLLSSPISSRVIFAVRLLSVALTVFAGFCLFAVPASLLAILIGLPQLLGIYPALMGICLIATSLGMLLTLGLVRLIGARRARTWVQILNLVTTVIVILGFQLPNFLQTSRFDLSGLQQRAQGWVAPSSPLENILGVESELWFLARTIWLDPTAVLLTVVVSSAIALFTIYILAQSFIQGTQQSITRKHRAHADEGTALQDGFNRVVLTKEWRMMRRSPYLISQAALQILLVLPLTWVILQGGSTSGSFNIDQAASFAMPFLGGQLTYAFTYVCLSGEEAADLLKSAPVAVGSLRWRKQLAALIPVWALLFPVFTLLIWQGYTWLPGLLATLGASASASFLRLWNSHPVARKEMFRQRQLGKTDLLLGLLEPSSTWAWAGLGAALYAGLISLSLGLVCLLSVLLSSGYWRGRQLGSFLHY</sequence>
<name>A0A2W4UQU7_9CYAN</name>
<reference evidence="2 3" key="2">
    <citation type="submission" date="2018-06" db="EMBL/GenBank/DDBJ databases">
        <title>Metagenomic assembly of (sub)arctic Cyanobacteria and their associated microbiome from non-axenic cultures.</title>
        <authorList>
            <person name="Baurain D."/>
        </authorList>
    </citation>
    <scope>NUCLEOTIDE SEQUENCE [LARGE SCALE GENOMIC DNA]</scope>
    <source>
        <strain evidence="2">ULC129bin1</strain>
    </source>
</reference>
<keyword evidence="1" id="KW-1133">Transmembrane helix</keyword>